<evidence type="ECO:0000313" key="2">
    <source>
        <dbReference type="EMBL" id="MBM3274048.1"/>
    </source>
</evidence>
<gene>
    <name evidence="2" type="ORF">FJZ00_02760</name>
</gene>
<protein>
    <submittedName>
        <fullName evidence="2">Uncharacterized protein</fullName>
    </submittedName>
</protein>
<organism evidence="2 3">
    <name type="scientific">Candidatus Tanganyikabacteria bacterium</name>
    <dbReference type="NCBI Taxonomy" id="2961651"/>
    <lineage>
        <taxon>Bacteria</taxon>
        <taxon>Bacillati</taxon>
        <taxon>Candidatus Sericytochromatia</taxon>
        <taxon>Candidatus Tanganyikabacteria</taxon>
    </lineage>
</organism>
<dbReference type="SUPFAM" id="SSF48208">
    <property type="entry name" value="Six-hairpin glycosidases"/>
    <property type="match status" value="1"/>
</dbReference>
<name>A0A937X2F3_9BACT</name>
<dbReference type="GO" id="GO:0005975">
    <property type="term" value="P:carbohydrate metabolic process"/>
    <property type="evidence" value="ECO:0007669"/>
    <property type="project" value="InterPro"/>
</dbReference>
<dbReference type="Proteomes" id="UP000703893">
    <property type="component" value="Unassembled WGS sequence"/>
</dbReference>
<keyword evidence="1" id="KW-0472">Membrane</keyword>
<dbReference type="AlphaFoldDB" id="A0A937X2F3"/>
<sequence>MTPLTRRDQDAPILKSYRPDAVAKAEARRWSRRRRWAITLTALGVVSASLAAGVPLWASAARNGATAVNTAHLDGLLVPVLGKRSVWASAWQPGKGKKGAPAADPETGLLSRTEDVARIASFYLDLTESHADDVDRMRARQAVEWLLALAASDGRFSYGLDTSGNASGPTVFDWPGARAFWALAQAARTLPKTDKLRNEALAAARRSRDYLARQPDGLVERSAAVTAACVLGLAELQRAVAESRTAELLGQKARAVAKTSHGEAGVFPFHAHMPTANPALWHAYGAYQMAALVEAGQVLGNREWLQSAEKEAASWSVHLLISGGPIWGFAPAPRKYPQIPYNLEPQVRGLLALYRATGKDSYGRLAGLFGAWLIGDNPAGKPVYDSKTGRVADGLDPSGLSRSAGAEAAVLGLSTLQQLGRHPEFSWYLTAKETGAKHAFAARTTPVARTVRGSGPYQGAAFVLMEAGKRIEFAVGGEGPHFISPIYLRGLGAPGTSAALELRLGTWSQRYPLPDPADPAVGPVLEVGRLAEPVELKAHSRAAVQLGAGSTLPVAVDGMLVQPVVEYRAWQLGRGKVAVVKSLSPLMLPLQYAWPGAGVMTYSGGGRQVRAGEDLEPYGFALIESGS</sequence>
<comment type="caution">
    <text evidence="2">The sequence shown here is derived from an EMBL/GenBank/DDBJ whole genome shotgun (WGS) entry which is preliminary data.</text>
</comment>
<evidence type="ECO:0000256" key="1">
    <source>
        <dbReference type="SAM" id="Phobius"/>
    </source>
</evidence>
<keyword evidence="1" id="KW-1133">Transmembrane helix</keyword>
<reference evidence="2 3" key="1">
    <citation type="submission" date="2019-03" db="EMBL/GenBank/DDBJ databases">
        <title>Lake Tanganyika Metagenome-Assembled Genomes (MAGs).</title>
        <authorList>
            <person name="Tran P."/>
        </authorList>
    </citation>
    <scope>NUCLEOTIDE SEQUENCE [LARGE SCALE GENOMIC DNA]</scope>
    <source>
        <strain evidence="2">K_DeepCast_65m_m2_236</strain>
    </source>
</reference>
<feature type="transmembrane region" description="Helical" evidence="1">
    <location>
        <begin position="36"/>
        <end position="58"/>
    </location>
</feature>
<evidence type="ECO:0000313" key="3">
    <source>
        <dbReference type="Proteomes" id="UP000703893"/>
    </source>
</evidence>
<accession>A0A937X2F3</accession>
<proteinExistence type="predicted"/>
<keyword evidence="1" id="KW-0812">Transmembrane</keyword>
<dbReference type="EMBL" id="VGJX01000108">
    <property type="protein sequence ID" value="MBM3274048.1"/>
    <property type="molecule type" value="Genomic_DNA"/>
</dbReference>
<dbReference type="InterPro" id="IPR008928">
    <property type="entry name" value="6-hairpin_glycosidase_sf"/>
</dbReference>